<reference evidence="2 3" key="1">
    <citation type="submission" date="2019-03" db="EMBL/GenBank/DDBJ databases">
        <title>First draft genome of Liparis tanakae, snailfish: a comprehensive survey of snailfish specific genes.</title>
        <authorList>
            <person name="Kim W."/>
            <person name="Song I."/>
            <person name="Jeong J.-H."/>
            <person name="Kim D."/>
            <person name="Kim S."/>
            <person name="Ryu S."/>
            <person name="Song J.Y."/>
            <person name="Lee S.K."/>
        </authorList>
    </citation>
    <scope>NUCLEOTIDE SEQUENCE [LARGE SCALE GENOMIC DNA]</scope>
    <source>
        <tissue evidence="2">Muscle</tissue>
    </source>
</reference>
<evidence type="ECO:0000256" key="1">
    <source>
        <dbReference type="SAM" id="MobiDB-lite"/>
    </source>
</evidence>
<evidence type="ECO:0000313" key="2">
    <source>
        <dbReference type="EMBL" id="TNN63806.1"/>
    </source>
</evidence>
<protein>
    <submittedName>
        <fullName evidence="2">Uncharacterized protein</fullName>
    </submittedName>
</protein>
<name>A0A4Z2HDM3_9TELE</name>
<gene>
    <name evidence="2" type="ORF">EYF80_026008</name>
</gene>
<dbReference type="EMBL" id="SRLO01000266">
    <property type="protein sequence ID" value="TNN63806.1"/>
    <property type="molecule type" value="Genomic_DNA"/>
</dbReference>
<evidence type="ECO:0000313" key="3">
    <source>
        <dbReference type="Proteomes" id="UP000314294"/>
    </source>
</evidence>
<dbReference type="AlphaFoldDB" id="A0A4Z2HDM3"/>
<proteinExistence type="predicted"/>
<organism evidence="2 3">
    <name type="scientific">Liparis tanakae</name>
    <name type="common">Tanaka's snailfish</name>
    <dbReference type="NCBI Taxonomy" id="230148"/>
    <lineage>
        <taxon>Eukaryota</taxon>
        <taxon>Metazoa</taxon>
        <taxon>Chordata</taxon>
        <taxon>Craniata</taxon>
        <taxon>Vertebrata</taxon>
        <taxon>Euteleostomi</taxon>
        <taxon>Actinopterygii</taxon>
        <taxon>Neopterygii</taxon>
        <taxon>Teleostei</taxon>
        <taxon>Neoteleostei</taxon>
        <taxon>Acanthomorphata</taxon>
        <taxon>Eupercaria</taxon>
        <taxon>Perciformes</taxon>
        <taxon>Cottioidei</taxon>
        <taxon>Cottales</taxon>
        <taxon>Liparidae</taxon>
        <taxon>Liparis</taxon>
    </lineage>
</organism>
<dbReference type="Proteomes" id="UP000314294">
    <property type="component" value="Unassembled WGS sequence"/>
</dbReference>
<comment type="caution">
    <text evidence="2">The sequence shown here is derived from an EMBL/GenBank/DDBJ whole genome shotgun (WGS) entry which is preliminary data.</text>
</comment>
<feature type="region of interest" description="Disordered" evidence="1">
    <location>
        <begin position="26"/>
        <end position="78"/>
    </location>
</feature>
<accession>A0A4Z2HDM3</accession>
<sequence length="136" mass="15040">MEMMPMVLIITMDTYTLGKTAITAVPKEGDKEGDTRSSSGGIFSMESHSSRTVVSTWTQPAGSDSPHPKRHTQHTRELESSCTVGEFLLTSPSSLSVSPLEEVVFPLRCRFLCRCLLLCLASTSHRSFMLRDGLMR</sequence>
<keyword evidence="3" id="KW-1185">Reference proteome</keyword>
<feature type="compositionally biased region" description="Polar residues" evidence="1">
    <location>
        <begin position="36"/>
        <end position="62"/>
    </location>
</feature>